<dbReference type="EMBL" id="JAEEGB010000005">
    <property type="protein sequence ID" value="MBI6871935.1"/>
    <property type="molecule type" value="Genomic_DNA"/>
</dbReference>
<protein>
    <recommendedName>
        <fullName evidence="3">Ethanolamine utilization protein</fullName>
    </recommendedName>
</protein>
<gene>
    <name evidence="1" type="ORF">I6U51_04335</name>
</gene>
<comment type="caution">
    <text evidence="1">The sequence shown here is derived from an EMBL/GenBank/DDBJ whole genome shotgun (WGS) entry which is preliminary data.</text>
</comment>
<dbReference type="InterPro" id="IPR013372">
    <property type="entry name" value="Eut_put"/>
</dbReference>
<keyword evidence="2" id="KW-1185">Reference proteome</keyword>
<name>A0A934M2H2_9CLOT</name>
<evidence type="ECO:0008006" key="3">
    <source>
        <dbReference type="Google" id="ProtNLM"/>
    </source>
</evidence>
<evidence type="ECO:0000313" key="1">
    <source>
        <dbReference type="EMBL" id="MBI6871935.1"/>
    </source>
</evidence>
<dbReference type="Proteomes" id="UP000622687">
    <property type="component" value="Unassembled WGS sequence"/>
</dbReference>
<proteinExistence type="predicted"/>
<organism evidence="1 2">
    <name type="scientific">Clostridium aciditolerans</name>
    <dbReference type="NCBI Taxonomy" id="339861"/>
    <lineage>
        <taxon>Bacteria</taxon>
        <taxon>Bacillati</taxon>
        <taxon>Bacillota</taxon>
        <taxon>Clostridia</taxon>
        <taxon>Eubacteriales</taxon>
        <taxon>Clostridiaceae</taxon>
        <taxon>Clostridium</taxon>
    </lineage>
</organism>
<reference evidence="1" key="1">
    <citation type="submission" date="2020-12" db="EMBL/GenBank/DDBJ databases">
        <title>Clostridium thailandense sp. nov., a novel acetogenic bacterium isolated from peat land soil in Thailand.</title>
        <authorList>
            <person name="Chaikitkaew S."/>
            <person name="Birkeland N.K."/>
        </authorList>
    </citation>
    <scope>NUCLEOTIDE SEQUENCE</scope>
    <source>
        <strain evidence="1">DSM 17425</strain>
    </source>
</reference>
<dbReference type="AlphaFoldDB" id="A0A934M2H2"/>
<evidence type="ECO:0000313" key="2">
    <source>
        <dbReference type="Proteomes" id="UP000622687"/>
    </source>
</evidence>
<sequence length="239" mass="27351">MNNEQLVELITKEVINKLKTMLMDKNMAAKKKVLVLEHKETLCSELTLSLEKNNYIVDCIDNMGDLSSYEGIILQNIKNGELANLAHGIEGSIKEKVVIQAIFNGNKLYSMKKGVEYRKFEGTSNRLFFNMFKEYEDKLMSYGIEFVGLKELIESLNNKPICLEEPTCKTLVKNDIETVEVKENKETYIDLTNKKLVSEVELRTIFNQGIKEVLVSKKSIITPLAMDFARVNRLKINKG</sequence>
<dbReference type="RefSeq" id="WP_211141370.1">
    <property type="nucleotide sequence ID" value="NZ_JAEEGB010000005.1"/>
</dbReference>
<accession>A0A934M2H2</accession>
<dbReference type="PIRSF" id="PIRSF034981">
    <property type="entry name" value="Eut_put"/>
    <property type="match status" value="1"/>
</dbReference>